<dbReference type="RefSeq" id="WP_050752943.1">
    <property type="nucleotide sequence ID" value="NZ_LGTC01000001.1"/>
</dbReference>
<dbReference type="AlphaFoldDB" id="A0A0L6JHB1"/>
<dbReference type="Pfam" id="PF13365">
    <property type="entry name" value="Trypsin_2"/>
    <property type="match status" value="1"/>
</dbReference>
<dbReference type="Proteomes" id="UP000036923">
    <property type="component" value="Unassembled WGS sequence"/>
</dbReference>
<organism evidence="1 2">
    <name type="scientific">Pseudobacteroides cellulosolvens ATCC 35603 = DSM 2933</name>
    <dbReference type="NCBI Taxonomy" id="398512"/>
    <lineage>
        <taxon>Bacteria</taxon>
        <taxon>Bacillati</taxon>
        <taxon>Bacillota</taxon>
        <taxon>Clostridia</taxon>
        <taxon>Eubacteriales</taxon>
        <taxon>Oscillospiraceae</taxon>
        <taxon>Pseudobacteroides</taxon>
    </lineage>
</organism>
<proteinExistence type="predicted"/>
<dbReference type="Gene3D" id="2.60.120.380">
    <property type="match status" value="1"/>
</dbReference>
<dbReference type="EMBL" id="LGTC01000001">
    <property type="protein sequence ID" value="KNY24862.1"/>
    <property type="molecule type" value="Genomic_DNA"/>
</dbReference>
<dbReference type="SUPFAM" id="SSF50494">
    <property type="entry name" value="Trypsin-like serine proteases"/>
    <property type="match status" value="1"/>
</dbReference>
<reference evidence="2" key="1">
    <citation type="submission" date="2015-07" db="EMBL/GenBank/DDBJ databases">
        <title>Near-Complete Genome Sequence of the Cellulolytic Bacterium Bacteroides (Pseudobacteroides) cellulosolvens ATCC 35603.</title>
        <authorList>
            <person name="Dassa B."/>
            <person name="Utturkar S.M."/>
            <person name="Klingeman D.M."/>
            <person name="Hurt R.A."/>
            <person name="Keller M."/>
            <person name="Xu J."/>
            <person name="Reddy Y.H.K."/>
            <person name="Borovok I."/>
            <person name="Grinberg I.R."/>
            <person name="Lamed R."/>
            <person name="Zhivin O."/>
            <person name="Bayer E.A."/>
            <person name="Brown S.D."/>
        </authorList>
    </citation>
    <scope>NUCLEOTIDE SEQUENCE [LARGE SCALE GENOMIC DNA]</scope>
    <source>
        <strain evidence="2">DSM 2933</strain>
    </source>
</reference>
<dbReference type="Gene3D" id="2.40.10.10">
    <property type="entry name" value="Trypsin-like serine proteases"/>
    <property type="match status" value="1"/>
</dbReference>
<dbReference type="InterPro" id="IPR009003">
    <property type="entry name" value="Peptidase_S1_PA"/>
</dbReference>
<name>A0A0L6JHB1_9FIRM</name>
<protein>
    <submittedName>
        <fullName evidence="1">Uncharacterized protein</fullName>
    </submittedName>
</protein>
<sequence>MEFHNTVSTGDISGFRNLLGIDYIQTTAFIGSGSGGGPLFNMKGEVVGIMAFMLSGTQNINFAIPVDDLKELFPSSVLMPVEGIGELESSIFESEPDDFYDNASAARLEMDMEGMLRDKKDEDFYKIEINKPCKIIITGTTNVYDDRAKDISMILTDQDGNEICKSQLQNELGQDFLDIKADINNGIYYLIVKAADSLDDTVRNVYYKVRITEGYESTGE</sequence>
<gene>
    <name evidence="1" type="ORF">Bccel_0119</name>
</gene>
<evidence type="ECO:0000313" key="1">
    <source>
        <dbReference type="EMBL" id="KNY24862.1"/>
    </source>
</evidence>
<dbReference type="STRING" id="398512.Bccel_0119"/>
<dbReference type="InterPro" id="IPR043504">
    <property type="entry name" value="Peptidase_S1_PA_chymotrypsin"/>
</dbReference>
<evidence type="ECO:0000313" key="2">
    <source>
        <dbReference type="Proteomes" id="UP000036923"/>
    </source>
</evidence>
<accession>A0A0L6JHB1</accession>
<keyword evidence="2" id="KW-1185">Reference proteome</keyword>
<comment type="caution">
    <text evidence="1">The sequence shown here is derived from an EMBL/GenBank/DDBJ whole genome shotgun (WGS) entry which is preliminary data.</text>
</comment>